<dbReference type="PROSITE" id="PS50977">
    <property type="entry name" value="HTH_TETR_2"/>
    <property type="match status" value="1"/>
</dbReference>
<proteinExistence type="predicted"/>
<dbReference type="Pfam" id="PF00440">
    <property type="entry name" value="TetR_N"/>
    <property type="match status" value="1"/>
</dbReference>
<evidence type="ECO:0000259" key="5">
    <source>
        <dbReference type="PROSITE" id="PS50977"/>
    </source>
</evidence>
<dbReference type="EMBL" id="BIFT01000001">
    <property type="protein sequence ID" value="GCE28370.1"/>
    <property type="molecule type" value="Genomic_DNA"/>
</dbReference>
<accession>A0A402BAP4</accession>
<keyword evidence="7" id="KW-1185">Reference proteome</keyword>
<organism evidence="6 7">
    <name type="scientific">Dictyobacter alpinus</name>
    <dbReference type="NCBI Taxonomy" id="2014873"/>
    <lineage>
        <taxon>Bacteria</taxon>
        <taxon>Bacillati</taxon>
        <taxon>Chloroflexota</taxon>
        <taxon>Ktedonobacteria</taxon>
        <taxon>Ktedonobacterales</taxon>
        <taxon>Dictyobacteraceae</taxon>
        <taxon>Dictyobacter</taxon>
    </lineage>
</organism>
<evidence type="ECO:0000256" key="3">
    <source>
        <dbReference type="ARBA" id="ARBA00023163"/>
    </source>
</evidence>
<sequence>MAATTRRFASQTAENDERRLKLVQSAYQLIAEKGMAGLRIREVAARIHLNHATLLYYFPTKEALIRGVIDYCIQQFEVVHQQPDASSQPTSNELFQQRYFADLAYQLRTAPELFLVLDELLLHARRDPLTNHIFTEAMDMWLQFLIQNFEDEVSQGRLRADLDVRSAAFMVITFCQGISLLLNARPDDIDNIIHQLEHWLLNSILPSR</sequence>
<dbReference type="GO" id="GO:0003700">
    <property type="term" value="F:DNA-binding transcription factor activity"/>
    <property type="evidence" value="ECO:0007669"/>
    <property type="project" value="TreeGrafter"/>
</dbReference>
<dbReference type="InterPro" id="IPR009057">
    <property type="entry name" value="Homeodomain-like_sf"/>
</dbReference>
<dbReference type="OrthoDB" id="9809772at2"/>
<reference evidence="7" key="1">
    <citation type="submission" date="2018-12" db="EMBL/GenBank/DDBJ databases">
        <title>Tengunoibacter tsumagoiensis gen. nov., sp. nov., Dictyobacter kobayashii sp. nov., D. alpinus sp. nov., and D. joshuensis sp. nov. and description of Dictyobacteraceae fam. nov. within the order Ktedonobacterales isolated from Tengu-no-mugimeshi.</title>
        <authorList>
            <person name="Wang C.M."/>
            <person name="Zheng Y."/>
            <person name="Sakai Y."/>
            <person name="Toyoda A."/>
            <person name="Minakuchi Y."/>
            <person name="Abe K."/>
            <person name="Yokota A."/>
            <person name="Yabe S."/>
        </authorList>
    </citation>
    <scope>NUCLEOTIDE SEQUENCE [LARGE SCALE GENOMIC DNA]</scope>
    <source>
        <strain evidence="7">Uno16</strain>
    </source>
</reference>
<gene>
    <name evidence="6" type="ORF">KDA_38540</name>
</gene>
<dbReference type="InterPro" id="IPR050109">
    <property type="entry name" value="HTH-type_TetR-like_transc_reg"/>
</dbReference>
<evidence type="ECO:0000256" key="1">
    <source>
        <dbReference type="ARBA" id="ARBA00023015"/>
    </source>
</evidence>
<protein>
    <submittedName>
        <fullName evidence="6">TetR family transcriptional regulator</fullName>
    </submittedName>
</protein>
<evidence type="ECO:0000256" key="2">
    <source>
        <dbReference type="ARBA" id="ARBA00023125"/>
    </source>
</evidence>
<dbReference type="PANTHER" id="PTHR30055:SF234">
    <property type="entry name" value="HTH-TYPE TRANSCRIPTIONAL REGULATOR BETI"/>
    <property type="match status" value="1"/>
</dbReference>
<dbReference type="AlphaFoldDB" id="A0A402BAP4"/>
<feature type="domain" description="HTH tetR-type" evidence="5">
    <location>
        <begin position="16"/>
        <end position="76"/>
    </location>
</feature>
<dbReference type="InterPro" id="IPR001647">
    <property type="entry name" value="HTH_TetR"/>
</dbReference>
<dbReference type="PRINTS" id="PR00455">
    <property type="entry name" value="HTHTETR"/>
</dbReference>
<evidence type="ECO:0000313" key="6">
    <source>
        <dbReference type="EMBL" id="GCE28370.1"/>
    </source>
</evidence>
<evidence type="ECO:0000256" key="4">
    <source>
        <dbReference type="PROSITE-ProRule" id="PRU00335"/>
    </source>
</evidence>
<keyword evidence="1" id="KW-0805">Transcription regulation</keyword>
<dbReference type="GO" id="GO:0000976">
    <property type="term" value="F:transcription cis-regulatory region binding"/>
    <property type="evidence" value="ECO:0007669"/>
    <property type="project" value="TreeGrafter"/>
</dbReference>
<dbReference type="SUPFAM" id="SSF48498">
    <property type="entry name" value="Tetracyclin repressor-like, C-terminal domain"/>
    <property type="match status" value="1"/>
</dbReference>
<dbReference type="InterPro" id="IPR036271">
    <property type="entry name" value="Tet_transcr_reg_TetR-rel_C_sf"/>
</dbReference>
<evidence type="ECO:0000313" key="7">
    <source>
        <dbReference type="Proteomes" id="UP000287171"/>
    </source>
</evidence>
<dbReference type="Gene3D" id="1.10.357.10">
    <property type="entry name" value="Tetracycline Repressor, domain 2"/>
    <property type="match status" value="1"/>
</dbReference>
<keyword evidence="3" id="KW-0804">Transcription</keyword>
<feature type="DNA-binding region" description="H-T-H motif" evidence="4">
    <location>
        <begin position="39"/>
        <end position="58"/>
    </location>
</feature>
<keyword evidence="2 4" id="KW-0238">DNA-binding</keyword>
<dbReference type="SUPFAM" id="SSF46689">
    <property type="entry name" value="Homeodomain-like"/>
    <property type="match status" value="1"/>
</dbReference>
<dbReference type="Proteomes" id="UP000287171">
    <property type="component" value="Unassembled WGS sequence"/>
</dbReference>
<comment type="caution">
    <text evidence="6">The sequence shown here is derived from an EMBL/GenBank/DDBJ whole genome shotgun (WGS) entry which is preliminary data.</text>
</comment>
<name>A0A402BAP4_9CHLR</name>
<dbReference type="PANTHER" id="PTHR30055">
    <property type="entry name" value="HTH-TYPE TRANSCRIPTIONAL REGULATOR RUTR"/>
    <property type="match status" value="1"/>
</dbReference>
<dbReference type="RefSeq" id="WP_126628595.1">
    <property type="nucleotide sequence ID" value="NZ_BIFT01000001.1"/>
</dbReference>